<keyword evidence="2" id="KW-1185">Reference proteome</keyword>
<dbReference type="PANTHER" id="PTHR11803">
    <property type="entry name" value="2-IMINOBUTANOATE/2-IMINOPROPANOATE DEAMINASE RIDA"/>
    <property type="match status" value="1"/>
</dbReference>
<comment type="caution">
    <text evidence="1">The sequence shown here is derived from an EMBL/GenBank/DDBJ whole genome shotgun (WGS) entry which is preliminary data.</text>
</comment>
<evidence type="ECO:0000313" key="1">
    <source>
        <dbReference type="EMBL" id="TFW15127.1"/>
    </source>
</evidence>
<dbReference type="CDD" id="cd00448">
    <property type="entry name" value="YjgF_YER057c_UK114_family"/>
    <property type="match status" value="1"/>
</dbReference>
<dbReference type="OrthoDB" id="9808943at2"/>
<dbReference type="GO" id="GO:0005829">
    <property type="term" value="C:cytosol"/>
    <property type="evidence" value="ECO:0007669"/>
    <property type="project" value="TreeGrafter"/>
</dbReference>
<organism evidence="1 2">
    <name type="scientific">Brevundimonas intermedia</name>
    <dbReference type="NCBI Taxonomy" id="74315"/>
    <lineage>
        <taxon>Bacteria</taxon>
        <taxon>Pseudomonadati</taxon>
        <taxon>Pseudomonadota</taxon>
        <taxon>Alphaproteobacteria</taxon>
        <taxon>Caulobacterales</taxon>
        <taxon>Caulobacteraceae</taxon>
        <taxon>Brevundimonas</taxon>
    </lineage>
</organism>
<name>A0A4Y9S0V1_9CAUL</name>
<dbReference type="EMBL" id="SPVH01000001">
    <property type="protein sequence ID" value="TFW15127.1"/>
    <property type="molecule type" value="Genomic_DNA"/>
</dbReference>
<sequence length="128" mass="13436">MKIRGGPLVGPGGGVLPLSLAVEVDGLVFVSGQLSLVDGRVEGDIALQTERTFDAIAAILSGAGLSLDHVIKATIWLTDPADFAAFNTVYGARLSAPYPARSCVISQLVLPNARVEIEVVASRDHRRT</sequence>
<dbReference type="RefSeq" id="WP_135193124.1">
    <property type="nucleotide sequence ID" value="NZ_SPVH01000001.1"/>
</dbReference>
<proteinExistence type="predicted"/>
<dbReference type="Proteomes" id="UP000298216">
    <property type="component" value="Unassembled WGS sequence"/>
</dbReference>
<dbReference type="Pfam" id="PF01042">
    <property type="entry name" value="Ribonuc_L-PSP"/>
    <property type="match status" value="1"/>
</dbReference>
<dbReference type="InterPro" id="IPR035959">
    <property type="entry name" value="RutC-like_sf"/>
</dbReference>
<dbReference type="PANTHER" id="PTHR11803:SF39">
    <property type="entry name" value="2-IMINOBUTANOATE_2-IMINOPROPANOATE DEAMINASE"/>
    <property type="match status" value="1"/>
</dbReference>
<dbReference type="InterPro" id="IPR006175">
    <property type="entry name" value="YjgF/YER057c/UK114"/>
</dbReference>
<dbReference type="Gene3D" id="3.30.1330.40">
    <property type="entry name" value="RutC-like"/>
    <property type="match status" value="1"/>
</dbReference>
<dbReference type="GO" id="GO:0019239">
    <property type="term" value="F:deaminase activity"/>
    <property type="evidence" value="ECO:0007669"/>
    <property type="project" value="TreeGrafter"/>
</dbReference>
<accession>A0A4Y9S0V1</accession>
<dbReference type="AlphaFoldDB" id="A0A4Y9S0V1"/>
<gene>
    <name evidence="1" type="ORF">EGY25_00605</name>
</gene>
<dbReference type="SUPFAM" id="SSF55298">
    <property type="entry name" value="YjgF-like"/>
    <property type="match status" value="1"/>
</dbReference>
<protein>
    <submittedName>
        <fullName evidence="1">RidA family protein</fullName>
    </submittedName>
</protein>
<reference evidence="1 2" key="1">
    <citation type="submission" date="2019-03" db="EMBL/GenBank/DDBJ databases">
        <title>Draft genome of Brevundimonas sp. a heavy metal resistant soil bacteria.</title>
        <authorList>
            <person name="Soto J."/>
        </authorList>
    </citation>
    <scope>NUCLEOTIDE SEQUENCE [LARGE SCALE GENOMIC DNA]</scope>
    <source>
        <strain evidence="1 2">B-10</strain>
    </source>
</reference>
<evidence type="ECO:0000313" key="2">
    <source>
        <dbReference type="Proteomes" id="UP000298216"/>
    </source>
</evidence>